<dbReference type="InterPro" id="IPR050539">
    <property type="entry name" value="ThrE_Dicarb/AminoAcid_Exp"/>
</dbReference>
<feature type="transmembrane region" description="Helical" evidence="7">
    <location>
        <begin position="116"/>
        <end position="135"/>
    </location>
</feature>
<accession>A0A4D7ANB4</accession>
<evidence type="ECO:0000313" key="10">
    <source>
        <dbReference type="Proteomes" id="UP000298642"/>
    </source>
</evidence>
<dbReference type="EMBL" id="CP034413">
    <property type="protein sequence ID" value="QCI60759.1"/>
    <property type="molecule type" value="Genomic_DNA"/>
</dbReference>
<keyword evidence="4 7" id="KW-1133">Transmembrane helix</keyword>
<dbReference type="AlphaFoldDB" id="A0A4D7ANB4"/>
<evidence type="ECO:0000256" key="3">
    <source>
        <dbReference type="ARBA" id="ARBA00022692"/>
    </source>
</evidence>
<dbReference type="GO" id="GO:0015744">
    <property type="term" value="P:succinate transport"/>
    <property type="evidence" value="ECO:0007669"/>
    <property type="project" value="TreeGrafter"/>
</dbReference>
<evidence type="ECO:0000256" key="6">
    <source>
        <dbReference type="ARBA" id="ARBA00034125"/>
    </source>
</evidence>
<dbReference type="GeneID" id="89520934"/>
<evidence type="ECO:0000256" key="7">
    <source>
        <dbReference type="SAM" id="Phobius"/>
    </source>
</evidence>
<feature type="domain" description="Threonine/serine exporter-like N-terminal" evidence="8">
    <location>
        <begin position="9"/>
        <end position="249"/>
    </location>
</feature>
<evidence type="ECO:0000313" key="9">
    <source>
        <dbReference type="EMBL" id="QCI60759.1"/>
    </source>
</evidence>
<dbReference type="Pfam" id="PF06738">
    <property type="entry name" value="ThrE"/>
    <property type="match status" value="1"/>
</dbReference>
<reference evidence="10" key="1">
    <citation type="submission" date="2018-12" db="EMBL/GenBank/DDBJ databases">
        <title>Dusodibacter welbiota gen. nov., sp. nov., isolated from human faeces and emended description of the Oscillibacter genus.</title>
        <authorList>
            <person name="Le Roy T."/>
            <person name="Van der Smissen P."/>
            <person name="Delzenne N."/>
            <person name="Muccioli G."/>
            <person name="Collet J.F."/>
            <person name="Cani P.D."/>
        </authorList>
    </citation>
    <scope>NUCLEOTIDE SEQUENCE [LARGE SCALE GENOMIC DNA]</scope>
    <source>
        <strain evidence="10">J115</strain>
    </source>
</reference>
<dbReference type="PANTHER" id="PTHR34390">
    <property type="entry name" value="UPF0442 PROTEIN YJJB-RELATED"/>
    <property type="match status" value="1"/>
</dbReference>
<dbReference type="KEGG" id="obj:EIO64_17370"/>
<feature type="transmembrane region" description="Helical" evidence="7">
    <location>
        <begin position="171"/>
        <end position="189"/>
    </location>
</feature>
<dbReference type="GO" id="GO:0005886">
    <property type="term" value="C:plasma membrane"/>
    <property type="evidence" value="ECO:0007669"/>
    <property type="project" value="UniProtKB-SubCell"/>
</dbReference>
<protein>
    <submittedName>
        <fullName evidence="9">Threonine/serine exporter family protein</fullName>
    </submittedName>
</protein>
<dbReference type="GO" id="GO:0022857">
    <property type="term" value="F:transmembrane transporter activity"/>
    <property type="evidence" value="ECO:0007669"/>
    <property type="project" value="InterPro"/>
</dbReference>
<proteinExistence type="inferred from homology"/>
<dbReference type="Proteomes" id="UP000298642">
    <property type="component" value="Chromosome"/>
</dbReference>
<dbReference type="RefSeq" id="WP_021749457.1">
    <property type="nucleotide sequence ID" value="NZ_CAUWCU010000004.1"/>
</dbReference>
<feature type="transmembrane region" description="Helical" evidence="7">
    <location>
        <begin position="233"/>
        <end position="252"/>
    </location>
</feature>
<keyword evidence="5 7" id="KW-0472">Membrane</keyword>
<dbReference type="PANTHER" id="PTHR34390:SF2">
    <property type="entry name" value="SUCCINATE TRANSPORTER SUBUNIT YJJP-RELATED"/>
    <property type="match status" value="1"/>
</dbReference>
<dbReference type="InterPro" id="IPR010619">
    <property type="entry name" value="ThrE-like_N"/>
</dbReference>
<keyword evidence="2" id="KW-1003">Cell membrane</keyword>
<feature type="transmembrane region" description="Helical" evidence="7">
    <location>
        <begin position="141"/>
        <end position="159"/>
    </location>
</feature>
<evidence type="ECO:0000256" key="5">
    <source>
        <dbReference type="ARBA" id="ARBA00023136"/>
    </source>
</evidence>
<evidence type="ECO:0000256" key="2">
    <source>
        <dbReference type="ARBA" id="ARBA00022475"/>
    </source>
</evidence>
<gene>
    <name evidence="9" type="ORF">EIO64_17370</name>
</gene>
<name>A0A4D7ANB4_9FIRM</name>
<keyword evidence="10" id="KW-1185">Reference proteome</keyword>
<comment type="subcellular location">
    <subcellularLocation>
        <location evidence="1">Cell membrane</location>
        <topology evidence="1">Multi-pass membrane protein</topology>
    </subcellularLocation>
</comment>
<comment type="similarity">
    <text evidence="6">Belongs to the ThrE exporter (TC 2.A.79) family.</text>
</comment>
<organism evidence="9 10">
    <name type="scientific">Dysosmobacter welbionis</name>
    <dbReference type="NCBI Taxonomy" id="2093857"/>
    <lineage>
        <taxon>Bacteria</taxon>
        <taxon>Bacillati</taxon>
        <taxon>Bacillota</taxon>
        <taxon>Clostridia</taxon>
        <taxon>Eubacteriales</taxon>
        <taxon>Oscillospiraceae</taxon>
        <taxon>Dysosmobacter</taxon>
    </lineage>
</organism>
<evidence type="ECO:0000256" key="4">
    <source>
        <dbReference type="ARBA" id="ARBA00022989"/>
    </source>
</evidence>
<evidence type="ECO:0000256" key="1">
    <source>
        <dbReference type="ARBA" id="ARBA00004651"/>
    </source>
</evidence>
<evidence type="ECO:0000259" key="8">
    <source>
        <dbReference type="Pfam" id="PF06738"/>
    </source>
</evidence>
<feature type="transmembrane region" description="Helical" evidence="7">
    <location>
        <begin position="195"/>
        <end position="213"/>
    </location>
</feature>
<keyword evidence="3 7" id="KW-0812">Transmembrane</keyword>
<sequence>MDSDKLLNLATSLGCLLAESGAEISRVEESVYRLLQAYQGKDAQVFAIPSCLIVSLMAEDGRPVTRMRRISAHGTDLELLESCNALCRQLCRTVPPLDEARAMVDRLPASCRRHRPATVLLGYGIAPAFFCPLFGGGFWDSLSAFFCGLVVGTCLLFGGRWLGSNSFLRTLVCSGIASLLSLLLVRAGLGNNVDLVTIGVLMLLVPGVALTNAMREIVAGDTYSGLSRTAEAILIATGIALGAAVGLGIGYIL</sequence>